<dbReference type="SUPFAM" id="SSF47781">
    <property type="entry name" value="RuvA domain 2-like"/>
    <property type="match status" value="1"/>
</dbReference>
<dbReference type="InterPro" id="IPR038476">
    <property type="entry name" value="UvrC_RNase_H_dom_sf"/>
</dbReference>
<name>A0A7I7SA80_9MYCO</name>
<dbReference type="InterPro" id="IPR001162">
    <property type="entry name" value="UvrC_RNase_H_dom"/>
</dbReference>
<dbReference type="Pfam" id="PF08459">
    <property type="entry name" value="UvrC_RNaseH_dom"/>
    <property type="match status" value="1"/>
</dbReference>
<dbReference type="Gene3D" id="1.10.150.20">
    <property type="entry name" value="5' to 3' exonuclease, C-terminal subdomain"/>
    <property type="match status" value="1"/>
</dbReference>
<dbReference type="PROSITE" id="PS50151">
    <property type="entry name" value="UVR"/>
    <property type="match status" value="1"/>
</dbReference>
<dbReference type="EMBL" id="NCXO01000001">
    <property type="protein sequence ID" value="OSC35951.1"/>
    <property type="molecule type" value="Genomic_DNA"/>
</dbReference>
<proteinExistence type="inferred from homology"/>
<dbReference type="PANTHER" id="PTHR30562:SF1">
    <property type="entry name" value="UVRABC SYSTEM PROTEIN C"/>
    <property type="match status" value="1"/>
</dbReference>
<dbReference type="CDD" id="cd10434">
    <property type="entry name" value="GIY-YIG_UvrC_Cho"/>
    <property type="match status" value="1"/>
</dbReference>
<dbReference type="Pfam" id="PF14520">
    <property type="entry name" value="HHH_5"/>
    <property type="match status" value="1"/>
</dbReference>
<comment type="similarity">
    <text evidence="7">Belongs to the UvrC family.</text>
</comment>
<dbReference type="NCBIfam" id="NF001824">
    <property type="entry name" value="PRK00558.1-5"/>
    <property type="match status" value="1"/>
</dbReference>
<accession>A0A7I7SA80</accession>
<evidence type="ECO:0000313" key="9">
    <source>
        <dbReference type="Proteomes" id="UP000193577"/>
    </source>
</evidence>
<dbReference type="NCBIfam" id="TIGR00194">
    <property type="entry name" value="uvrC"/>
    <property type="match status" value="1"/>
</dbReference>
<dbReference type="PANTHER" id="PTHR30562">
    <property type="entry name" value="UVRC/OXIDOREDUCTASE"/>
    <property type="match status" value="1"/>
</dbReference>
<dbReference type="InterPro" id="IPR047296">
    <property type="entry name" value="GIY-YIG_UvrC_Cho"/>
</dbReference>
<evidence type="ECO:0000256" key="5">
    <source>
        <dbReference type="ARBA" id="ARBA00023204"/>
    </source>
</evidence>
<evidence type="ECO:0000256" key="3">
    <source>
        <dbReference type="ARBA" id="ARBA00022769"/>
    </source>
</evidence>
<comment type="function">
    <text evidence="7">The UvrABC repair system catalyzes the recognition and processing of DNA lesions. UvrC both incises the 5' and 3' sides of the lesion. The N-terminal half is responsible for the 3' incision and the C-terminal half is responsible for the 5' incision.</text>
</comment>
<dbReference type="Pfam" id="PF01541">
    <property type="entry name" value="GIY-YIG"/>
    <property type="match status" value="1"/>
</dbReference>
<comment type="subcellular location">
    <subcellularLocation>
        <location evidence="7">Cytoplasm</location>
    </subcellularLocation>
</comment>
<evidence type="ECO:0000256" key="6">
    <source>
        <dbReference type="ARBA" id="ARBA00023236"/>
    </source>
</evidence>
<keyword evidence="4 7" id="KW-0267">Excision nuclease</keyword>
<dbReference type="SUPFAM" id="SSF46600">
    <property type="entry name" value="C-terminal UvrC-binding domain of UvrB"/>
    <property type="match status" value="1"/>
</dbReference>
<dbReference type="GO" id="GO:0009380">
    <property type="term" value="C:excinuclease repair complex"/>
    <property type="evidence" value="ECO:0007669"/>
    <property type="project" value="InterPro"/>
</dbReference>
<comment type="subunit">
    <text evidence="7">Interacts with UvrB in an incision complex.</text>
</comment>
<keyword evidence="5 7" id="KW-0234">DNA repair</keyword>
<dbReference type="Pfam" id="PF22920">
    <property type="entry name" value="UvrC_RNaseH"/>
    <property type="match status" value="1"/>
</dbReference>
<reference evidence="8 9" key="1">
    <citation type="submission" date="2017-04" db="EMBL/GenBank/DDBJ databases">
        <title>The new phylogeny of genus Mycobacterium.</title>
        <authorList>
            <person name="Tortoli E."/>
            <person name="Trovato A."/>
            <person name="Cirillo D.M."/>
        </authorList>
    </citation>
    <scope>NUCLEOTIDE SEQUENCE [LARGE SCALE GENOMIC DNA]</scope>
    <source>
        <strain evidence="8 9">KCTC 19819</strain>
    </source>
</reference>
<dbReference type="InterPro" id="IPR036876">
    <property type="entry name" value="UVR_dom_sf"/>
</dbReference>
<evidence type="ECO:0000256" key="7">
    <source>
        <dbReference type="HAMAP-Rule" id="MF_00203"/>
    </source>
</evidence>
<keyword evidence="9" id="KW-1185">Reference proteome</keyword>
<dbReference type="SMART" id="SM00465">
    <property type="entry name" value="GIYc"/>
    <property type="match status" value="1"/>
</dbReference>
<dbReference type="RefSeq" id="WP_085301712.1">
    <property type="nucleotide sequence ID" value="NZ_AP022594.1"/>
</dbReference>
<dbReference type="SUPFAM" id="SSF82771">
    <property type="entry name" value="GIY-YIG endonuclease"/>
    <property type="match status" value="1"/>
</dbReference>
<dbReference type="InterPro" id="IPR004791">
    <property type="entry name" value="UvrC"/>
</dbReference>
<gene>
    <name evidence="7" type="primary">uvrC</name>
    <name evidence="8" type="ORF">B8W67_00120</name>
</gene>
<dbReference type="Gene3D" id="3.30.420.340">
    <property type="entry name" value="UvrC, RNAse H endonuclease domain"/>
    <property type="match status" value="1"/>
</dbReference>
<keyword evidence="2 7" id="KW-0227">DNA damage</keyword>
<dbReference type="Gene3D" id="3.40.1440.10">
    <property type="entry name" value="GIY-YIG endonuclease"/>
    <property type="match status" value="1"/>
</dbReference>
<dbReference type="InterPro" id="IPR035901">
    <property type="entry name" value="GIY-YIG_endonuc_sf"/>
</dbReference>
<dbReference type="GO" id="GO:0009381">
    <property type="term" value="F:excinuclease ABC activity"/>
    <property type="evidence" value="ECO:0007669"/>
    <property type="project" value="UniProtKB-UniRule"/>
</dbReference>
<dbReference type="SMART" id="SM00278">
    <property type="entry name" value="HhH1"/>
    <property type="match status" value="2"/>
</dbReference>
<dbReference type="HAMAP" id="MF_00203">
    <property type="entry name" value="UvrC"/>
    <property type="match status" value="1"/>
</dbReference>
<dbReference type="PROSITE" id="PS50164">
    <property type="entry name" value="GIY_YIG"/>
    <property type="match status" value="1"/>
</dbReference>
<evidence type="ECO:0000313" key="8">
    <source>
        <dbReference type="EMBL" id="OSC35951.1"/>
    </source>
</evidence>
<dbReference type="GO" id="GO:0003677">
    <property type="term" value="F:DNA binding"/>
    <property type="evidence" value="ECO:0007669"/>
    <property type="project" value="UniProtKB-UniRule"/>
</dbReference>
<dbReference type="InterPro" id="IPR001943">
    <property type="entry name" value="UVR_dom"/>
</dbReference>
<keyword evidence="3 7" id="KW-0228">DNA excision</keyword>
<dbReference type="GO" id="GO:0009432">
    <property type="term" value="P:SOS response"/>
    <property type="evidence" value="ECO:0007669"/>
    <property type="project" value="UniProtKB-UniRule"/>
</dbReference>
<dbReference type="PROSITE" id="PS50165">
    <property type="entry name" value="UVRC"/>
    <property type="match status" value="1"/>
</dbReference>
<dbReference type="GO" id="GO:0006289">
    <property type="term" value="P:nucleotide-excision repair"/>
    <property type="evidence" value="ECO:0007669"/>
    <property type="project" value="UniProtKB-UniRule"/>
</dbReference>
<dbReference type="InterPro" id="IPR050066">
    <property type="entry name" value="UvrABC_protein_C"/>
</dbReference>
<dbReference type="InterPro" id="IPR010994">
    <property type="entry name" value="RuvA_2-like"/>
</dbReference>
<dbReference type="Gene3D" id="4.10.860.10">
    <property type="entry name" value="UVR domain"/>
    <property type="match status" value="1"/>
</dbReference>
<dbReference type="OrthoDB" id="9804933at2"/>
<keyword evidence="1 7" id="KW-0963">Cytoplasm</keyword>
<keyword evidence="6 7" id="KW-0742">SOS response</keyword>
<evidence type="ECO:0000256" key="1">
    <source>
        <dbReference type="ARBA" id="ARBA00022490"/>
    </source>
</evidence>
<sequence>MPDPATYRPAPGTIPVDPGVYRFLDPHGRVIYVGKAKNLRSRLTSYFADLAGLHPRTRQMVTTAARVEWTVVATEVEALQLEYNWIKEYDPRFNVRYRDDKTYPVLAVTLGEEYPRLMVYRGPRRKGVRYFGPYSHAWAIRETLDLLTRVFPARTCSAGVFKRHRQIGRPCLLGYIDKCAAPCVDRVSAEEHRRIVEDFCDFLSGKTDRFARQLEQQMNAAAEELDFERAARLRDDLAALRRAMEKQAVVLGDGTDADVMAFADDDLEAAVQVFHVRGGRVRGQRGWVIEKSGDPGDSGQPRLVEQFLTQFYGDQAELDGAADEATNPVPREVLVPCLPPAAPEVAAWLSGLRGSRVRLRVPQRGDKRALAETVQRNAAEALQQHKLRRAGDFTARSAALQGIQDALGLAEAPLRIECIDVSHVQGTDVVASLVVFEDGLPRRSDYRRFAIREAAGQGHSDDVASIAEVTRRRFVRHLQDQADMVAPEGKSRRFAYPPNLFVVDGGAPQVNAAAAVLDELGVTDVAVIGLAKRLEEVWVPAEPDPVILPRRSEGLYLLQRVRDEAHRFAIAYHRSKRSKRMTASALDSVRGLGETRRRALVNHFGSVAAIKKATVQEITAVPGIGATTAEAVLDALTDTESQNREVTEA</sequence>
<dbReference type="GO" id="GO:0005737">
    <property type="term" value="C:cytoplasm"/>
    <property type="evidence" value="ECO:0007669"/>
    <property type="project" value="UniProtKB-SubCell"/>
</dbReference>
<organism evidence="8 9">
    <name type="scientific">Mycolicibacillus koreensis</name>
    <dbReference type="NCBI Taxonomy" id="1069220"/>
    <lineage>
        <taxon>Bacteria</taxon>
        <taxon>Bacillati</taxon>
        <taxon>Actinomycetota</taxon>
        <taxon>Actinomycetes</taxon>
        <taxon>Mycobacteriales</taxon>
        <taxon>Mycobacteriaceae</taxon>
        <taxon>Mycolicibacillus</taxon>
    </lineage>
</organism>
<dbReference type="InterPro" id="IPR000305">
    <property type="entry name" value="GIY-YIG_endonuc"/>
</dbReference>
<evidence type="ECO:0000256" key="2">
    <source>
        <dbReference type="ARBA" id="ARBA00022763"/>
    </source>
</evidence>
<dbReference type="AlphaFoldDB" id="A0A7I7SA80"/>
<dbReference type="FunFam" id="3.40.1440.10:FF:000001">
    <property type="entry name" value="UvrABC system protein C"/>
    <property type="match status" value="1"/>
</dbReference>
<dbReference type="Pfam" id="PF02151">
    <property type="entry name" value="UVR"/>
    <property type="match status" value="1"/>
</dbReference>
<dbReference type="FunFam" id="3.30.420.340:FF:000003">
    <property type="entry name" value="UvrABC system protein C"/>
    <property type="match status" value="1"/>
</dbReference>
<dbReference type="Proteomes" id="UP000193577">
    <property type="component" value="Unassembled WGS sequence"/>
</dbReference>
<dbReference type="InterPro" id="IPR003583">
    <property type="entry name" value="Hlx-hairpin-Hlx_DNA-bd_motif"/>
</dbReference>
<comment type="caution">
    <text evidence="8">The sequence shown here is derived from an EMBL/GenBank/DDBJ whole genome shotgun (WGS) entry which is preliminary data.</text>
</comment>
<evidence type="ECO:0000256" key="4">
    <source>
        <dbReference type="ARBA" id="ARBA00022881"/>
    </source>
</evidence>
<protein>
    <recommendedName>
        <fullName evidence="7">UvrABC system protein C</fullName>
        <shortName evidence="7">Protein UvrC</shortName>
    </recommendedName>
    <alternativeName>
        <fullName evidence="7">Excinuclease ABC subunit C</fullName>
    </alternativeName>
</protein>